<dbReference type="Pfam" id="PF11604">
    <property type="entry name" value="CusF_Ec"/>
    <property type="match status" value="1"/>
</dbReference>
<dbReference type="InterPro" id="IPR042230">
    <property type="entry name" value="CusF_sf"/>
</dbReference>
<sequence precursor="true">MTTRRLLGVLLVVMMMTAAVARSRQAAPGPAAQTFTVVGVVTAAPAAGRVMVSHEAIEGYMPAMTMPFALVPGESVPSLTPGGRVRFTLRVDDGAARATAFQVVGRDERVAAALRGAPQATSSRLRPGDALPDVSLLTEAALPFTTSDLKGHVTAVTFIFTRCPMPEFCPLMVKRFQQVQRAVANDPALADARLLAVSLDPTFDKPQVLSAYANAMQADPARWKFVTGSPAEIQRLTRAFAIHVERNGVLLDHTLATAVVGRDGRVVEIWRGNGWSSDEVLKTMRETTSRTE</sequence>
<keyword evidence="3" id="KW-0479">Metal-binding</keyword>
<evidence type="ECO:0000256" key="4">
    <source>
        <dbReference type="PIRSR" id="PIRSR603782-2"/>
    </source>
</evidence>
<dbReference type="GO" id="GO:0046872">
    <property type="term" value="F:metal ion binding"/>
    <property type="evidence" value="ECO:0007669"/>
    <property type="project" value="UniProtKB-KW"/>
</dbReference>
<dbReference type="Proteomes" id="UP000076079">
    <property type="component" value="Chromosome"/>
</dbReference>
<dbReference type="AlphaFoldDB" id="A0A143PJN5"/>
<dbReference type="CDD" id="cd02968">
    <property type="entry name" value="SCO"/>
    <property type="match status" value="1"/>
</dbReference>
<feature type="binding site" evidence="3">
    <location>
        <position position="253"/>
    </location>
    <ligand>
        <name>Cu cation</name>
        <dbReference type="ChEBI" id="CHEBI:23378"/>
    </ligand>
</feature>
<feature type="domain" description="Thioredoxin" evidence="6">
    <location>
        <begin position="125"/>
        <end position="289"/>
    </location>
</feature>
<comment type="similarity">
    <text evidence="1">Belongs to the SCO1/2 family.</text>
</comment>
<feature type="binding site" evidence="3">
    <location>
        <position position="163"/>
    </location>
    <ligand>
        <name>Cu cation</name>
        <dbReference type="ChEBI" id="CHEBI:23378"/>
    </ligand>
</feature>
<dbReference type="RefSeq" id="WP_110170610.1">
    <property type="nucleotide sequence ID" value="NZ_CP015136.1"/>
</dbReference>
<dbReference type="InterPro" id="IPR013766">
    <property type="entry name" value="Thioredoxin_domain"/>
</dbReference>
<evidence type="ECO:0000256" key="5">
    <source>
        <dbReference type="SAM" id="SignalP"/>
    </source>
</evidence>
<feature type="disulfide bond" description="Redox-active" evidence="4">
    <location>
        <begin position="163"/>
        <end position="169"/>
    </location>
</feature>
<feature type="signal peptide" evidence="5">
    <location>
        <begin position="1"/>
        <end position="21"/>
    </location>
</feature>
<dbReference type="STRING" id="1855912.LuPra_02007"/>
<reference evidence="8" key="2">
    <citation type="submission" date="2016-04" db="EMBL/GenBank/DDBJ databases">
        <title>First Complete Genome Sequence of a Subdivision 6 Acidobacterium.</title>
        <authorList>
            <person name="Huang S."/>
            <person name="Vieira S."/>
            <person name="Bunk B."/>
            <person name="Riedel T."/>
            <person name="Sproeer C."/>
            <person name="Overmann J."/>
        </authorList>
    </citation>
    <scope>NUCLEOTIDE SEQUENCE [LARGE SCALE GENOMIC DNA]</scope>
    <source>
        <strain evidence="8">DSM 100886 HEG_-6_39</strain>
    </source>
</reference>
<dbReference type="OrthoDB" id="115161at2"/>
<reference evidence="7 8" key="1">
    <citation type="journal article" date="2016" name="Genome Announc.">
        <title>First Complete Genome Sequence of a Subdivision 6 Acidobacterium Strain.</title>
        <authorList>
            <person name="Huang S."/>
            <person name="Vieira S."/>
            <person name="Bunk B."/>
            <person name="Riedel T."/>
            <person name="Sproer C."/>
            <person name="Overmann J."/>
        </authorList>
    </citation>
    <scope>NUCLEOTIDE SEQUENCE [LARGE SCALE GENOMIC DNA]</scope>
    <source>
        <strain evidence="8">DSM 100886 HEG_-6_39</strain>
    </source>
</reference>
<name>A0A143PJN5_LUTPR</name>
<dbReference type="InterPro" id="IPR003782">
    <property type="entry name" value="SCO1/SenC"/>
</dbReference>
<feature type="chain" id="PRO_5007511468" evidence="5">
    <location>
        <begin position="22"/>
        <end position="292"/>
    </location>
</feature>
<evidence type="ECO:0000259" key="6">
    <source>
        <dbReference type="PROSITE" id="PS51352"/>
    </source>
</evidence>
<dbReference type="PANTHER" id="PTHR12151:SF25">
    <property type="entry name" value="LINALOOL DEHYDRATASE_ISOMERASE DOMAIN-CONTAINING PROTEIN"/>
    <property type="match status" value="1"/>
</dbReference>
<dbReference type="InterPro" id="IPR036249">
    <property type="entry name" value="Thioredoxin-like_sf"/>
</dbReference>
<accession>A0A143PJN5</accession>
<keyword evidence="5" id="KW-0732">Signal</keyword>
<organism evidence="7 8">
    <name type="scientific">Luteitalea pratensis</name>
    <dbReference type="NCBI Taxonomy" id="1855912"/>
    <lineage>
        <taxon>Bacteria</taxon>
        <taxon>Pseudomonadati</taxon>
        <taxon>Acidobacteriota</taxon>
        <taxon>Vicinamibacteria</taxon>
        <taxon>Vicinamibacterales</taxon>
        <taxon>Vicinamibacteraceae</taxon>
        <taxon>Luteitalea</taxon>
    </lineage>
</organism>
<dbReference type="Gene3D" id="3.40.30.10">
    <property type="entry name" value="Glutaredoxin"/>
    <property type="match status" value="1"/>
</dbReference>
<keyword evidence="2 3" id="KW-0186">Copper</keyword>
<dbReference type="PROSITE" id="PS51352">
    <property type="entry name" value="THIOREDOXIN_2"/>
    <property type="match status" value="1"/>
</dbReference>
<keyword evidence="8" id="KW-1185">Reference proteome</keyword>
<dbReference type="Gene3D" id="2.40.50.320">
    <property type="entry name" value="Copper binding periplasmic protein CusF"/>
    <property type="match status" value="1"/>
</dbReference>
<evidence type="ECO:0000313" key="7">
    <source>
        <dbReference type="EMBL" id="AMY08802.1"/>
    </source>
</evidence>
<gene>
    <name evidence="7" type="primary">ypmQ_2</name>
    <name evidence="7" type="ORF">LuPra_02007</name>
</gene>
<evidence type="ECO:0000256" key="2">
    <source>
        <dbReference type="ARBA" id="ARBA00023008"/>
    </source>
</evidence>
<dbReference type="InterPro" id="IPR021647">
    <property type="entry name" value="CusF_Ec"/>
</dbReference>
<evidence type="ECO:0000256" key="1">
    <source>
        <dbReference type="ARBA" id="ARBA00010996"/>
    </source>
</evidence>
<evidence type="ECO:0000256" key="3">
    <source>
        <dbReference type="PIRSR" id="PIRSR603782-1"/>
    </source>
</evidence>
<dbReference type="Pfam" id="PF02630">
    <property type="entry name" value="SCO1-SenC"/>
    <property type="match status" value="1"/>
</dbReference>
<dbReference type="SUPFAM" id="SSF52833">
    <property type="entry name" value="Thioredoxin-like"/>
    <property type="match status" value="1"/>
</dbReference>
<protein>
    <submittedName>
        <fullName evidence="7">BsSco</fullName>
    </submittedName>
</protein>
<evidence type="ECO:0000313" key="8">
    <source>
        <dbReference type="Proteomes" id="UP000076079"/>
    </source>
</evidence>
<feature type="binding site" evidence="3">
    <location>
        <position position="169"/>
    </location>
    <ligand>
        <name>Cu cation</name>
        <dbReference type="ChEBI" id="CHEBI:23378"/>
    </ligand>
</feature>
<proteinExistence type="inferred from homology"/>
<dbReference type="KEGG" id="abac:LuPra_02007"/>
<dbReference type="EMBL" id="CP015136">
    <property type="protein sequence ID" value="AMY08802.1"/>
    <property type="molecule type" value="Genomic_DNA"/>
</dbReference>
<dbReference type="PANTHER" id="PTHR12151">
    <property type="entry name" value="ELECTRON TRANSPORT PROTIN SCO1/SENC FAMILY MEMBER"/>
    <property type="match status" value="1"/>
</dbReference>
<keyword evidence="4" id="KW-1015">Disulfide bond</keyword>